<name>A0A8S0TCG2_OLEEU</name>
<keyword evidence="3" id="KW-1185">Reference proteome</keyword>
<gene>
    <name evidence="2" type="ORF">OLEA9_A057428</name>
</gene>
<feature type="region of interest" description="Disordered" evidence="1">
    <location>
        <begin position="70"/>
        <end position="90"/>
    </location>
</feature>
<evidence type="ECO:0000256" key="1">
    <source>
        <dbReference type="SAM" id="MobiDB-lite"/>
    </source>
</evidence>
<dbReference type="EMBL" id="CACTIH010005789">
    <property type="protein sequence ID" value="CAA3001900.1"/>
    <property type="molecule type" value="Genomic_DNA"/>
</dbReference>
<evidence type="ECO:0000313" key="3">
    <source>
        <dbReference type="Proteomes" id="UP000594638"/>
    </source>
</evidence>
<dbReference type="AlphaFoldDB" id="A0A8S0TCG2"/>
<accession>A0A8S0TCG2</accession>
<organism evidence="2 3">
    <name type="scientific">Olea europaea subsp. europaea</name>
    <dbReference type="NCBI Taxonomy" id="158383"/>
    <lineage>
        <taxon>Eukaryota</taxon>
        <taxon>Viridiplantae</taxon>
        <taxon>Streptophyta</taxon>
        <taxon>Embryophyta</taxon>
        <taxon>Tracheophyta</taxon>
        <taxon>Spermatophyta</taxon>
        <taxon>Magnoliopsida</taxon>
        <taxon>eudicotyledons</taxon>
        <taxon>Gunneridae</taxon>
        <taxon>Pentapetalae</taxon>
        <taxon>asterids</taxon>
        <taxon>lamiids</taxon>
        <taxon>Lamiales</taxon>
        <taxon>Oleaceae</taxon>
        <taxon>Oleeae</taxon>
        <taxon>Olea</taxon>
    </lineage>
</organism>
<reference evidence="2 3" key="1">
    <citation type="submission" date="2019-12" db="EMBL/GenBank/DDBJ databases">
        <authorList>
            <person name="Alioto T."/>
            <person name="Alioto T."/>
            <person name="Gomez Garrido J."/>
        </authorList>
    </citation>
    <scope>NUCLEOTIDE SEQUENCE [LARGE SCALE GENOMIC DNA]</scope>
</reference>
<proteinExistence type="predicted"/>
<sequence>MDMRRLQRMNKELSIKAEGLVVDDVIEGLRVKQAKTESRVGLLAAENEKMKKEAHLLDLMAVKVEFLPAEPSTPADDAEGSHCGESEVEL</sequence>
<dbReference type="Gramene" id="OE9A057428T1">
    <property type="protein sequence ID" value="OE9A057428C1"/>
    <property type="gene ID" value="OE9A057428"/>
</dbReference>
<dbReference type="Proteomes" id="UP000594638">
    <property type="component" value="Unassembled WGS sequence"/>
</dbReference>
<comment type="caution">
    <text evidence="2">The sequence shown here is derived from an EMBL/GenBank/DDBJ whole genome shotgun (WGS) entry which is preliminary data.</text>
</comment>
<protein>
    <submittedName>
        <fullName evidence="2">Uncharacterized protein</fullName>
    </submittedName>
</protein>
<feature type="compositionally biased region" description="Basic and acidic residues" evidence="1">
    <location>
        <begin position="79"/>
        <end position="90"/>
    </location>
</feature>
<evidence type="ECO:0000313" key="2">
    <source>
        <dbReference type="EMBL" id="CAA3001900.1"/>
    </source>
</evidence>